<gene>
    <name evidence="4" type="ORF">SAMN04487819_103186</name>
</gene>
<feature type="region of interest" description="Disordered" evidence="3">
    <location>
        <begin position="488"/>
        <end position="530"/>
    </location>
</feature>
<dbReference type="SUPFAM" id="SSF56601">
    <property type="entry name" value="beta-lactamase/transpeptidase-like"/>
    <property type="match status" value="1"/>
</dbReference>
<comment type="similarity">
    <text evidence="1">Belongs to the peptidase S13 family.</text>
</comment>
<dbReference type="InterPro" id="IPR000667">
    <property type="entry name" value="Peptidase_S13"/>
</dbReference>
<dbReference type="InterPro" id="IPR012338">
    <property type="entry name" value="Beta-lactam/transpept-like"/>
</dbReference>
<dbReference type="PANTHER" id="PTHR30023">
    <property type="entry name" value="D-ALANYL-D-ALANINE CARBOXYPEPTIDASE"/>
    <property type="match status" value="1"/>
</dbReference>
<dbReference type="EMBL" id="FOMZ01000003">
    <property type="protein sequence ID" value="SFD79429.1"/>
    <property type="molecule type" value="Genomic_DNA"/>
</dbReference>
<keyword evidence="5" id="KW-1185">Reference proteome</keyword>
<proteinExistence type="inferred from homology"/>
<keyword evidence="2" id="KW-0378">Hydrolase</keyword>
<sequence length="530" mass="56948">MRRVLALLTGFVMIFAVPGVADPVVPHEKPLRAEEALRADLDRILSDPRLAGASVGVVVRDPVTDRILYRRSPDRRMIPASNAKLFTSVAALEALGPDFRFDTRVLTSGRRRGNVLFGDLYLRGGGDPTMSAADYRALADRIVESGVRVVRGDVLADDSYFDDRALANGWMAVDEPYYYAAPISALTVAPNTDYDAGTVLVRLRPTRPGEPVRVSTRPATEAVEIVNRARTLAADATGELSVRRAHGTDRVIVSGGIPAGAGAGRALSTVADPTAYALDVFRRALTERGVTFEGSGEGEAPDRARVMAEHRSIPLRRLLVPFLKLSNNGHAETLVKTMGRVLREEGSWRAGLGVVRSRLEASGIDPAKYRLVDGSGLSTLNAISPAQLAELLDTVRDRPWFEDWKRALPLAGAAERMTGGTLGDRMRGTAAEGNVSAKTGSMTGVTALSGYVRTRTERSLVFSVVFNGFLSAPPRDLSDAVAVRLARHGADSPESVPGPGERDRSSASAVDIPSTRPDESMFECSWSKSC</sequence>
<dbReference type="RefSeq" id="WP_245755280.1">
    <property type="nucleotide sequence ID" value="NZ_FOMZ01000003.1"/>
</dbReference>
<dbReference type="NCBIfam" id="TIGR00666">
    <property type="entry name" value="PBP4"/>
    <property type="match status" value="1"/>
</dbReference>
<evidence type="ECO:0000256" key="3">
    <source>
        <dbReference type="SAM" id="MobiDB-lite"/>
    </source>
</evidence>
<dbReference type="PRINTS" id="PR00922">
    <property type="entry name" value="DADACBPTASE3"/>
</dbReference>
<dbReference type="Pfam" id="PF02113">
    <property type="entry name" value="Peptidase_S13"/>
    <property type="match status" value="1"/>
</dbReference>
<dbReference type="GO" id="GO:0006508">
    <property type="term" value="P:proteolysis"/>
    <property type="evidence" value="ECO:0007669"/>
    <property type="project" value="InterPro"/>
</dbReference>
<keyword evidence="4" id="KW-0645">Protease</keyword>
<protein>
    <submittedName>
        <fullName evidence="4">D-alanyl-D-alanine carboxypeptidase / D-alanyl-D-alanine-endopeptidase (Penicillin-binding protein 4)</fullName>
    </submittedName>
</protein>
<evidence type="ECO:0000313" key="5">
    <source>
        <dbReference type="Proteomes" id="UP000198716"/>
    </source>
</evidence>
<dbReference type="Gene3D" id="3.40.710.10">
    <property type="entry name" value="DD-peptidase/beta-lactamase superfamily"/>
    <property type="match status" value="2"/>
</dbReference>
<dbReference type="Gene3D" id="3.50.80.20">
    <property type="entry name" value="D-Ala-D-Ala carboxypeptidase C, peptidase S13"/>
    <property type="match status" value="1"/>
</dbReference>
<accession>A0A1I1V983</accession>
<reference evidence="5" key="1">
    <citation type="submission" date="2016-10" db="EMBL/GenBank/DDBJ databases">
        <authorList>
            <person name="Varghese N."/>
            <person name="Submissions S."/>
        </authorList>
    </citation>
    <scope>NUCLEOTIDE SEQUENCE [LARGE SCALE GENOMIC DNA]</scope>
    <source>
        <strain evidence="5">DSM 45004</strain>
    </source>
</reference>
<evidence type="ECO:0000256" key="2">
    <source>
        <dbReference type="ARBA" id="ARBA00022801"/>
    </source>
</evidence>
<name>A0A1I1V983_9ACTN</name>
<dbReference type="PANTHER" id="PTHR30023:SF0">
    <property type="entry name" value="PENICILLIN-SENSITIVE CARBOXYPEPTIDASE A"/>
    <property type="match status" value="1"/>
</dbReference>
<dbReference type="AlphaFoldDB" id="A0A1I1V983"/>
<dbReference type="Proteomes" id="UP000198716">
    <property type="component" value="Unassembled WGS sequence"/>
</dbReference>
<dbReference type="GO" id="GO:0000270">
    <property type="term" value="P:peptidoglycan metabolic process"/>
    <property type="evidence" value="ECO:0007669"/>
    <property type="project" value="TreeGrafter"/>
</dbReference>
<dbReference type="GO" id="GO:0004185">
    <property type="term" value="F:serine-type carboxypeptidase activity"/>
    <property type="evidence" value="ECO:0007669"/>
    <property type="project" value="InterPro"/>
</dbReference>
<organism evidence="4 5">
    <name type="scientific">Actinopolyspora alba</name>
    <dbReference type="NCBI Taxonomy" id="673379"/>
    <lineage>
        <taxon>Bacteria</taxon>
        <taxon>Bacillati</taxon>
        <taxon>Actinomycetota</taxon>
        <taxon>Actinomycetes</taxon>
        <taxon>Actinopolysporales</taxon>
        <taxon>Actinopolysporaceae</taxon>
        <taxon>Actinopolyspora</taxon>
        <taxon>Actinopolyspora alba group</taxon>
    </lineage>
</organism>
<evidence type="ECO:0000313" key="4">
    <source>
        <dbReference type="EMBL" id="SFD79429.1"/>
    </source>
</evidence>
<evidence type="ECO:0000256" key="1">
    <source>
        <dbReference type="ARBA" id="ARBA00006096"/>
    </source>
</evidence>
<keyword evidence="4" id="KW-0121">Carboxypeptidase</keyword>